<name>A0A9N9AQY4_9GLOM</name>
<dbReference type="InterPro" id="IPR032675">
    <property type="entry name" value="LRR_dom_sf"/>
</dbReference>
<dbReference type="AlphaFoldDB" id="A0A9N9AQY4"/>
<dbReference type="Gene3D" id="3.80.10.10">
    <property type="entry name" value="Ribonuclease Inhibitor"/>
    <property type="match status" value="1"/>
</dbReference>
<comment type="caution">
    <text evidence="2">The sequence shown here is derived from an EMBL/GenBank/DDBJ whole genome shotgun (WGS) entry which is preliminary data.</text>
</comment>
<reference evidence="2" key="1">
    <citation type="submission" date="2021-06" db="EMBL/GenBank/DDBJ databases">
        <authorList>
            <person name="Kallberg Y."/>
            <person name="Tangrot J."/>
            <person name="Rosling A."/>
        </authorList>
    </citation>
    <scope>NUCLEOTIDE SEQUENCE</scope>
    <source>
        <strain evidence="2">BR232B</strain>
    </source>
</reference>
<evidence type="ECO:0000259" key="1">
    <source>
        <dbReference type="Pfam" id="PF12937"/>
    </source>
</evidence>
<evidence type="ECO:0000313" key="2">
    <source>
        <dbReference type="EMBL" id="CAG8539844.1"/>
    </source>
</evidence>
<feature type="domain" description="F-box" evidence="1">
    <location>
        <begin position="5"/>
        <end position="45"/>
    </location>
</feature>
<dbReference type="Proteomes" id="UP000789739">
    <property type="component" value="Unassembled WGS sequence"/>
</dbReference>
<sequence>MTHFLPTECIQKIFAYLYEDIPSLHSGVLVCRHWCRSIVPILWRQTLHLELSKTNPRIIPAYLPFLTEESLASCGIIRRQKDKKQLPFFDYPCYLRQMDYSILYECICAWWNSINDQSEYVIIRSNQIGGGGICGNGCENGCADDIDSQHGHENGDRKPICRRRADAEDEGANEAYGKALLAKELCKLFVSSCKSFGCLHLETLPLKEQLEKALFRIPVEFLSIPDFPGASECLANLAAFECSGDYDKQQIFTGMASICKDLKILTADGIDYGKDASSALATLLSKQRGLEYFLLSRCLTDPSRILSALKSSELTLKSLQFSSCHFPHDDSLKPISSCVHIDTLRMNQCGFLTNEMFSSIKNTTFPNLAYLDFTYTFAPTYSFIEVFRRSHSSLREICLGGIHEHSPDIVSGVAEYCHNVTVFEVTVQRDGIHKLPMLLRNCHQLEVVRLYGDLNSWTGFLNASEMIGEVGDIVPLKMREMVIVTNWAVSAAGLSKFFQKCRAFLSNMTVHCFDHTLDIKPYTDAITEYVKRHGMDVKCLSCRLEDRLLEFTYRSTSSDDRK</sequence>
<gene>
    <name evidence="2" type="ORF">PBRASI_LOCUS4531</name>
</gene>
<organism evidence="2 3">
    <name type="scientific">Paraglomus brasilianum</name>
    <dbReference type="NCBI Taxonomy" id="144538"/>
    <lineage>
        <taxon>Eukaryota</taxon>
        <taxon>Fungi</taxon>
        <taxon>Fungi incertae sedis</taxon>
        <taxon>Mucoromycota</taxon>
        <taxon>Glomeromycotina</taxon>
        <taxon>Glomeromycetes</taxon>
        <taxon>Paraglomerales</taxon>
        <taxon>Paraglomeraceae</taxon>
        <taxon>Paraglomus</taxon>
    </lineage>
</organism>
<dbReference type="SUPFAM" id="SSF81383">
    <property type="entry name" value="F-box domain"/>
    <property type="match status" value="1"/>
</dbReference>
<keyword evidence="3" id="KW-1185">Reference proteome</keyword>
<dbReference type="OrthoDB" id="2431551at2759"/>
<dbReference type="InterPro" id="IPR036047">
    <property type="entry name" value="F-box-like_dom_sf"/>
</dbReference>
<accession>A0A9N9AQY4</accession>
<dbReference type="SUPFAM" id="SSF52047">
    <property type="entry name" value="RNI-like"/>
    <property type="match status" value="1"/>
</dbReference>
<dbReference type="EMBL" id="CAJVPI010000476">
    <property type="protein sequence ID" value="CAG8539844.1"/>
    <property type="molecule type" value="Genomic_DNA"/>
</dbReference>
<evidence type="ECO:0000313" key="3">
    <source>
        <dbReference type="Proteomes" id="UP000789739"/>
    </source>
</evidence>
<dbReference type="InterPro" id="IPR001810">
    <property type="entry name" value="F-box_dom"/>
</dbReference>
<proteinExistence type="predicted"/>
<dbReference type="Pfam" id="PF12937">
    <property type="entry name" value="F-box-like"/>
    <property type="match status" value="1"/>
</dbReference>
<protein>
    <submittedName>
        <fullName evidence="2">8957_t:CDS:1</fullName>
    </submittedName>
</protein>